<dbReference type="Gene3D" id="1.20.1250.20">
    <property type="entry name" value="MFS general substrate transporter like domains"/>
    <property type="match status" value="2"/>
</dbReference>
<dbReference type="PROSITE" id="PS50850">
    <property type="entry name" value="MFS"/>
    <property type="match status" value="1"/>
</dbReference>
<dbReference type="PANTHER" id="PTHR23514">
    <property type="entry name" value="BYPASS OF STOP CODON PROTEIN 6"/>
    <property type="match status" value="1"/>
</dbReference>
<evidence type="ECO:0000313" key="7">
    <source>
        <dbReference type="EMBL" id="MFD2864811.1"/>
    </source>
</evidence>
<evidence type="ECO:0000313" key="8">
    <source>
        <dbReference type="Proteomes" id="UP001597601"/>
    </source>
</evidence>
<dbReference type="SUPFAM" id="SSF103473">
    <property type="entry name" value="MFS general substrate transporter"/>
    <property type="match status" value="1"/>
</dbReference>
<feature type="transmembrane region" description="Helical" evidence="5">
    <location>
        <begin position="135"/>
        <end position="154"/>
    </location>
</feature>
<feature type="transmembrane region" description="Helical" evidence="5">
    <location>
        <begin position="73"/>
        <end position="96"/>
    </location>
</feature>
<keyword evidence="8" id="KW-1185">Reference proteome</keyword>
<evidence type="ECO:0000256" key="4">
    <source>
        <dbReference type="ARBA" id="ARBA00023136"/>
    </source>
</evidence>
<feature type="transmembrane region" description="Helical" evidence="5">
    <location>
        <begin position="43"/>
        <end position="66"/>
    </location>
</feature>
<name>A0ABW5XPS4_9SPHI</name>
<proteinExistence type="predicted"/>
<dbReference type="InterPro" id="IPR011701">
    <property type="entry name" value="MFS"/>
</dbReference>
<evidence type="ECO:0000256" key="5">
    <source>
        <dbReference type="SAM" id="Phobius"/>
    </source>
</evidence>
<evidence type="ECO:0000259" key="6">
    <source>
        <dbReference type="PROSITE" id="PS50850"/>
    </source>
</evidence>
<feature type="transmembrane region" description="Helical" evidence="5">
    <location>
        <begin position="305"/>
        <end position="325"/>
    </location>
</feature>
<keyword evidence="4 5" id="KW-0472">Membrane</keyword>
<feature type="transmembrane region" description="Helical" evidence="5">
    <location>
        <begin position="102"/>
        <end position="123"/>
    </location>
</feature>
<dbReference type="InterPro" id="IPR020846">
    <property type="entry name" value="MFS_dom"/>
</dbReference>
<feature type="transmembrane region" description="Helical" evidence="5">
    <location>
        <begin position="246"/>
        <end position="266"/>
    </location>
</feature>
<organism evidence="7 8">
    <name type="scientific">Mucilaginibacter antarcticus</name>
    <dbReference type="NCBI Taxonomy" id="1855725"/>
    <lineage>
        <taxon>Bacteria</taxon>
        <taxon>Pseudomonadati</taxon>
        <taxon>Bacteroidota</taxon>
        <taxon>Sphingobacteriia</taxon>
        <taxon>Sphingobacteriales</taxon>
        <taxon>Sphingobacteriaceae</taxon>
        <taxon>Mucilaginibacter</taxon>
    </lineage>
</organism>
<evidence type="ECO:0000256" key="2">
    <source>
        <dbReference type="ARBA" id="ARBA00022692"/>
    </source>
</evidence>
<dbReference type="Proteomes" id="UP001597601">
    <property type="component" value="Unassembled WGS sequence"/>
</dbReference>
<sequence length="391" mass="41304">MTNNLQPATRATKMFFLVCGLALSSWAPMVPFAKDRLQLNDSSLGLLLLFLGAGAICAMPFAGWLINRVGSRLVMVVSALIIAFSLPTLLLLATWATMAPALFVFGAGIGCIDVAMNNHGAVIQNHLGKPIMSSLHGLFSVGGLLGPLLIAMLIRLGLEPVFGALTVSVVLLALTFSQHSSLLKSDEEKSLTEPPLKDVKNKDQKPAWLNSTVIFLGAMCFVAFLSEGAMLDWGALLLHDYKGVDKALSGLGYAFFSVAMAVMRLFGDKIVSRFSSKMVVVTGSIIAFAGYSCILFAPWMSVTLLGFVLIGIGASNIVPVFFSAAGSMKEVSSSSAVSIMSTIGYAGQLAGPALLGLLAQQFTLPIALFVTGSMLLAAGFSYLMSEDKKRG</sequence>
<evidence type="ECO:0000256" key="3">
    <source>
        <dbReference type="ARBA" id="ARBA00022989"/>
    </source>
</evidence>
<feature type="transmembrane region" description="Helical" evidence="5">
    <location>
        <begin position="160"/>
        <end position="177"/>
    </location>
</feature>
<keyword evidence="3 5" id="KW-1133">Transmembrane helix</keyword>
<evidence type="ECO:0000256" key="1">
    <source>
        <dbReference type="ARBA" id="ARBA00004141"/>
    </source>
</evidence>
<feature type="transmembrane region" description="Helical" evidence="5">
    <location>
        <begin position="364"/>
        <end position="384"/>
    </location>
</feature>
<gene>
    <name evidence="7" type="ORF">ACFSYC_08945</name>
</gene>
<feature type="domain" description="Major facilitator superfamily (MFS) profile" evidence="6">
    <location>
        <begin position="8"/>
        <end position="389"/>
    </location>
</feature>
<dbReference type="CDD" id="cd17393">
    <property type="entry name" value="MFS_MosC_like"/>
    <property type="match status" value="1"/>
</dbReference>
<feature type="transmembrane region" description="Helical" evidence="5">
    <location>
        <begin position="278"/>
        <end position="299"/>
    </location>
</feature>
<dbReference type="PANTHER" id="PTHR23514:SF13">
    <property type="entry name" value="INNER MEMBRANE PROTEIN YBJJ"/>
    <property type="match status" value="1"/>
</dbReference>
<dbReference type="InterPro" id="IPR036259">
    <property type="entry name" value="MFS_trans_sf"/>
</dbReference>
<reference evidence="8" key="1">
    <citation type="journal article" date="2019" name="Int. J. Syst. Evol. Microbiol.">
        <title>The Global Catalogue of Microorganisms (GCM) 10K type strain sequencing project: providing services to taxonomists for standard genome sequencing and annotation.</title>
        <authorList>
            <consortium name="The Broad Institute Genomics Platform"/>
            <consortium name="The Broad Institute Genome Sequencing Center for Infectious Disease"/>
            <person name="Wu L."/>
            <person name="Ma J."/>
        </authorList>
    </citation>
    <scope>NUCLEOTIDE SEQUENCE [LARGE SCALE GENOMIC DNA]</scope>
    <source>
        <strain evidence="8">KCTC 52232</strain>
    </source>
</reference>
<keyword evidence="2 5" id="KW-0812">Transmembrane</keyword>
<dbReference type="Pfam" id="PF07690">
    <property type="entry name" value="MFS_1"/>
    <property type="match status" value="1"/>
</dbReference>
<feature type="transmembrane region" description="Helical" evidence="5">
    <location>
        <begin position="207"/>
        <end position="226"/>
    </location>
</feature>
<accession>A0ABW5XPS4</accession>
<comment type="caution">
    <text evidence="7">The sequence shown here is derived from an EMBL/GenBank/DDBJ whole genome shotgun (WGS) entry which is preliminary data.</text>
</comment>
<dbReference type="InterPro" id="IPR051788">
    <property type="entry name" value="MFS_Transporter"/>
</dbReference>
<protein>
    <submittedName>
        <fullName evidence="7">MFS transporter</fullName>
    </submittedName>
</protein>
<comment type="subcellular location">
    <subcellularLocation>
        <location evidence="1">Membrane</location>
        <topology evidence="1">Multi-pass membrane protein</topology>
    </subcellularLocation>
</comment>
<dbReference type="EMBL" id="JBHUON010000008">
    <property type="protein sequence ID" value="MFD2864811.1"/>
    <property type="molecule type" value="Genomic_DNA"/>
</dbReference>
<dbReference type="RefSeq" id="WP_377125963.1">
    <property type="nucleotide sequence ID" value="NZ_JBHUON010000008.1"/>
</dbReference>
<feature type="transmembrane region" description="Helical" evidence="5">
    <location>
        <begin position="337"/>
        <end position="358"/>
    </location>
</feature>